<dbReference type="InterPro" id="IPR036631">
    <property type="entry name" value="MGMT_N_sf"/>
</dbReference>
<dbReference type="InterPro" id="IPR036217">
    <property type="entry name" value="MethylDNA_cys_MeTrfase_DNAb"/>
</dbReference>
<dbReference type="SUPFAM" id="SSF53155">
    <property type="entry name" value="Methylated DNA-protein cysteine methyltransferase domain"/>
    <property type="match status" value="1"/>
</dbReference>
<dbReference type="GO" id="GO:0032259">
    <property type="term" value="P:methylation"/>
    <property type="evidence" value="ECO:0007669"/>
    <property type="project" value="UniProtKB-KW"/>
</dbReference>
<dbReference type="SUPFAM" id="SSF46767">
    <property type="entry name" value="Methylated DNA-protein cysteine methyltransferase, C-terminal domain"/>
    <property type="match status" value="1"/>
</dbReference>
<evidence type="ECO:0000313" key="12">
    <source>
        <dbReference type="Proteomes" id="UP000682811"/>
    </source>
</evidence>
<evidence type="ECO:0000256" key="3">
    <source>
        <dbReference type="ARBA" id="ARBA00011918"/>
    </source>
</evidence>
<keyword evidence="6" id="KW-0227">DNA damage</keyword>
<dbReference type="AlphaFoldDB" id="A0A919Y7A1"/>
<dbReference type="InterPro" id="IPR001497">
    <property type="entry name" value="MethylDNA_cys_MeTrfase_AS"/>
</dbReference>
<comment type="caution">
    <text evidence="11">The sequence shown here is derived from an EMBL/GenBank/DDBJ whole genome shotgun (WGS) entry which is preliminary data.</text>
</comment>
<comment type="catalytic activity">
    <reaction evidence="8">
        <text>a 6-O-methyl-2'-deoxyguanosine in DNA + L-cysteinyl-[protein] = S-methyl-L-cysteinyl-[protein] + a 2'-deoxyguanosine in DNA</text>
        <dbReference type="Rhea" id="RHEA:24000"/>
        <dbReference type="Rhea" id="RHEA-COMP:10131"/>
        <dbReference type="Rhea" id="RHEA-COMP:10132"/>
        <dbReference type="Rhea" id="RHEA-COMP:11367"/>
        <dbReference type="Rhea" id="RHEA-COMP:11368"/>
        <dbReference type="ChEBI" id="CHEBI:29950"/>
        <dbReference type="ChEBI" id="CHEBI:82612"/>
        <dbReference type="ChEBI" id="CHEBI:85445"/>
        <dbReference type="ChEBI" id="CHEBI:85448"/>
        <dbReference type="EC" id="2.1.1.63"/>
    </reaction>
</comment>
<keyword evidence="7" id="KW-0234">DNA repair</keyword>
<dbReference type="PANTHER" id="PTHR10815:SF12">
    <property type="entry name" value="METHYLATED-DNA--PROTEIN-CYSTEINE METHYLTRANSFERASE, INDUCIBLE"/>
    <property type="match status" value="1"/>
</dbReference>
<evidence type="ECO:0000256" key="7">
    <source>
        <dbReference type="ARBA" id="ARBA00023204"/>
    </source>
</evidence>
<organism evidence="11 12">
    <name type="scientific">Paenibacillus azoreducens</name>
    <dbReference type="NCBI Taxonomy" id="116718"/>
    <lineage>
        <taxon>Bacteria</taxon>
        <taxon>Bacillati</taxon>
        <taxon>Bacillota</taxon>
        <taxon>Bacilli</taxon>
        <taxon>Bacillales</taxon>
        <taxon>Paenibacillaceae</taxon>
        <taxon>Paenibacillus</taxon>
    </lineage>
</organism>
<evidence type="ECO:0000256" key="4">
    <source>
        <dbReference type="ARBA" id="ARBA00022603"/>
    </source>
</evidence>
<protein>
    <recommendedName>
        <fullName evidence="3">methylated-DNA--[protein]-cysteine S-methyltransferase</fullName>
        <ecNumber evidence="3">2.1.1.63</ecNumber>
    </recommendedName>
</protein>
<dbReference type="Pfam" id="PF01035">
    <property type="entry name" value="DNA_binding_1"/>
    <property type="match status" value="1"/>
</dbReference>
<keyword evidence="12" id="KW-1185">Reference proteome</keyword>
<evidence type="ECO:0000313" key="11">
    <source>
        <dbReference type="EMBL" id="GIO45436.1"/>
    </source>
</evidence>
<dbReference type="Gene3D" id="1.10.10.10">
    <property type="entry name" value="Winged helix-like DNA-binding domain superfamily/Winged helix DNA-binding domain"/>
    <property type="match status" value="1"/>
</dbReference>
<dbReference type="GO" id="GO:0006281">
    <property type="term" value="P:DNA repair"/>
    <property type="evidence" value="ECO:0007669"/>
    <property type="project" value="UniProtKB-KW"/>
</dbReference>
<evidence type="ECO:0000256" key="6">
    <source>
        <dbReference type="ARBA" id="ARBA00022763"/>
    </source>
</evidence>
<evidence type="ECO:0000259" key="10">
    <source>
        <dbReference type="Pfam" id="PF02870"/>
    </source>
</evidence>
<dbReference type="GO" id="GO:0003908">
    <property type="term" value="F:methylated-DNA-[protein]-cysteine S-methyltransferase activity"/>
    <property type="evidence" value="ECO:0007669"/>
    <property type="project" value="UniProtKB-EC"/>
</dbReference>
<evidence type="ECO:0000259" key="9">
    <source>
        <dbReference type="Pfam" id="PF01035"/>
    </source>
</evidence>
<feature type="domain" description="Methylated-DNA-[protein]-cysteine S-methyltransferase DNA binding" evidence="9">
    <location>
        <begin position="92"/>
        <end position="171"/>
    </location>
</feature>
<keyword evidence="5" id="KW-0808">Transferase</keyword>
<evidence type="ECO:0000256" key="2">
    <source>
        <dbReference type="ARBA" id="ARBA00008711"/>
    </source>
</evidence>
<proteinExistence type="inferred from homology"/>
<evidence type="ECO:0000256" key="1">
    <source>
        <dbReference type="ARBA" id="ARBA00001286"/>
    </source>
</evidence>
<dbReference type="PROSITE" id="PS00374">
    <property type="entry name" value="MGMT"/>
    <property type="match status" value="1"/>
</dbReference>
<dbReference type="FunFam" id="1.10.10.10:FF:000214">
    <property type="entry name" value="Methylated-DNA--protein-cysteine methyltransferase"/>
    <property type="match status" value="1"/>
</dbReference>
<dbReference type="EMBL" id="BORT01000001">
    <property type="protein sequence ID" value="GIO45436.1"/>
    <property type="molecule type" value="Genomic_DNA"/>
</dbReference>
<comment type="catalytic activity">
    <reaction evidence="1">
        <text>a 4-O-methyl-thymidine in DNA + L-cysteinyl-[protein] = a thymidine in DNA + S-methyl-L-cysteinyl-[protein]</text>
        <dbReference type="Rhea" id="RHEA:53428"/>
        <dbReference type="Rhea" id="RHEA-COMP:10131"/>
        <dbReference type="Rhea" id="RHEA-COMP:10132"/>
        <dbReference type="Rhea" id="RHEA-COMP:13555"/>
        <dbReference type="Rhea" id="RHEA-COMP:13556"/>
        <dbReference type="ChEBI" id="CHEBI:29950"/>
        <dbReference type="ChEBI" id="CHEBI:82612"/>
        <dbReference type="ChEBI" id="CHEBI:137386"/>
        <dbReference type="ChEBI" id="CHEBI:137387"/>
        <dbReference type="EC" id="2.1.1.63"/>
    </reaction>
</comment>
<name>A0A919Y7A1_9BACL</name>
<sequence>MMKHDQKQTIYWSVLEFEDWNLHLAATANGLCYVGSANKPYEEMEEWVRKHFKAFNLLRDDKALMPYKEELAAFLAGKLVRFSMPCDLLGTAFQQSVWEALCKIPYGETCTYSDIADLIGKPAAVRAVGTAIGANPVLMSVPCHRVIGKNGTLTGFRGGLDMKTRLLALEKNAVVSLTQEAGRHV</sequence>
<evidence type="ECO:0000256" key="8">
    <source>
        <dbReference type="ARBA" id="ARBA00049348"/>
    </source>
</evidence>
<dbReference type="PANTHER" id="PTHR10815">
    <property type="entry name" value="METHYLATED-DNA--PROTEIN-CYSTEINE METHYLTRANSFERASE"/>
    <property type="match status" value="1"/>
</dbReference>
<gene>
    <name evidence="11" type="primary">adaB</name>
    <name evidence="11" type="ORF">J34TS1_02010</name>
</gene>
<keyword evidence="4 11" id="KW-0489">Methyltransferase</keyword>
<dbReference type="InterPro" id="IPR014048">
    <property type="entry name" value="MethylDNA_cys_MeTrfase_DNA-bd"/>
</dbReference>
<dbReference type="Gene3D" id="3.30.160.70">
    <property type="entry name" value="Methylated DNA-protein cysteine methyltransferase domain"/>
    <property type="match status" value="1"/>
</dbReference>
<feature type="domain" description="Methylguanine DNA methyltransferase ribonuclease-like" evidence="10">
    <location>
        <begin position="10"/>
        <end position="88"/>
    </location>
</feature>
<dbReference type="InterPro" id="IPR008332">
    <property type="entry name" value="MethylG_MeTrfase_N"/>
</dbReference>
<dbReference type="NCBIfam" id="TIGR00589">
    <property type="entry name" value="ogt"/>
    <property type="match status" value="1"/>
</dbReference>
<dbReference type="EC" id="2.1.1.63" evidence="3"/>
<evidence type="ECO:0000256" key="5">
    <source>
        <dbReference type="ARBA" id="ARBA00022679"/>
    </source>
</evidence>
<dbReference type="InterPro" id="IPR036388">
    <property type="entry name" value="WH-like_DNA-bd_sf"/>
</dbReference>
<dbReference type="Pfam" id="PF02870">
    <property type="entry name" value="Methyltransf_1N"/>
    <property type="match status" value="1"/>
</dbReference>
<comment type="similarity">
    <text evidence="2">Belongs to the MGMT family.</text>
</comment>
<reference evidence="11 12" key="1">
    <citation type="submission" date="2021-03" db="EMBL/GenBank/DDBJ databases">
        <title>Antimicrobial resistance genes in bacteria isolated from Japanese honey, and their potential for conferring macrolide and lincosamide resistance in the American foulbrood pathogen Paenibacillus larvae.</title>
        <authorList>
            <person name="Okamoto M."/>
            <person name="Kumagai M."/>
            <person name="Kanamori H."/>
            <person name="Takamatsu D."/>
        </authorList>
    </citation>
    <scope>NUCLEOTIDE SEQUENCE [LARGE SCALE GENOMIC DNA]</scope>
    <source>
        <strain evidence="11 12">J34TS1</strain>
    </source>
</reference>
<accession>A0A919Y7A1</accession>
<dbReference type="Proteomes" id="UP000682811">
    <property type="component" value="Unassembled WGS sequence"/>
</dbReference>
<dbReference type="CDD" id="cd06445">
    <property type="entry name" value="ATase"/>
    <property type="match status" value="1"/>
</dbReference>